<keyword evidence="10" id="KW-1185">Reference proteome</keyword>
<dbReference type="CDD" id="cd02933">
    <property type="entry name" value="OYE_like_FMN"/>
    <property type="match status" value="1"/>
</dbReference>
<dbReference type="SUPFAM" id="SSF51395">
    <property type="entry name" value="FMN-linked oxidoreductases"/>
    <property type="match status" value="1"/>
</dbReference>
<dbReference type="PANTHER" id="PTHR22893:SF91">
    <property type="entry name" value="NADPH DEHYDROGENASE 2-RELATED"/>
    <property type="match status" value="1"/>
</dbReference>
<dbReference type="InterPro" id="IPR013785">
    <property type="entry name" value="Aldolase_TIM"/>
</dbReference>
<protein>
    <recommendedName>
        <fullName evidence="5">Probable NADPH dehydrogenase</fullName>
    </recommendedName>
    <alternativeName>
        <fullName evidence="6">Estrogen-binding protein</fullName>
    </alternativeName>
</protein>
<organism evidence="9 10">
    <name type="scientific">Candida oxycetoniae</name>
    <dbReference type="NCBI Taxonomy" id="497107"/>
    <lineage>
        <taxon>Eukaryota</taxon>
        <taxon>Fungi</taxon>
        <taxon>Dikarya</taxon>
        <taxon>Ascomycota</taxon>
        <taxon>Saccharomycotina</taxon>
        <taxon>Pichiomycetes</taxon>
        <taxon>Debaryomycetaceae</taxon>
        <taxon>Candida/Lodderomyces clade</taxon>
        <taxon>Candida</taxon>
    </lineage>
</organism>
<evidence type="ECO:0000256" key="3">
    <source>
        <dbReference type="ARBA" id="ARBA00022643"/>
    </source>
</evidence>
<keyword evidence="3" id="KW-0288">FMN</keyword>
<dbReference type="GO" id="GO:0010181">
    <property type="term" value="F:FMN binding"/>
    <property type="evidence" value="ECO:0007669"/>
    <property type="project" value="InterPro"/>
</dbReference>
<evidence type="ECO:0000259" key="8">
    <source>
        <dbReference type="Pfam" id="PF00724"/>
    </source>
</evidence>
<evidence type="ECO:0000313" key="9">
    <source>
        <dbReference type="EMBL" id="KAI3404198.1"/>
    </source>
</evidence>
<dbReference type="FunFam" id="3.20.20.70:FF:000138">
    <property type="entry name" value="NADPH dehydrogenase 1"/>
    <property type="match status" value="1"/>
</dbReference>
<evidence type="ECO:0000256" key="4">
    <source>
        <dbReference type="ARBA" id="ARBA00056646"/>
    </source>
</evidence>
<evidence type="ECO:0000256" key="5">
    <source>
        <dbReference type="ARBA" id="ARBA00067604"/>
    </source>
</evidence>
<evidence type="ECO:0000256" key="2">
    <source>
        <dbReference type="ARBA" id="ARBA00005979"/>
    </source>
</evidence>
<evidence type="ECO:0000256" key="7">
    <source>
        <dbReference type="SAM" id="MobiDB-lite"/>
    </source>
</evidence>
<feature type="domain" description="NADH:flavin oxidoreductase/NADH oxidase N-terminal" evidence="8">
    <location>
        <begin position="16"/>
        <end position="363"/>
    </location>
</feature>
<evidence type="ECO:0000256" key="6">
    <source>
        <dbReference type="ARBA" id="ARBA00075326"/>
    </source>
</evidence>
<comment type="caution">
    <text evidence="9">The sequence shown here is derived from an EMBL/GenBank/DDBJ whole genome shotgun (WGS) entry which is preliminary data.</text>
</comment>
<dbReference type="RefSeq" id="XP_049179943.1">
    <property type="nucleotide sequence ID" value="XM_049324242.1"/>
</dbReference>
<dbReference type="EMBL" id="JAHUZD010000106">
    <property type="protein sequence ID" value="KAI3404198.1"/>
    <property type="molecule type" value="Genomic_DNA"/>
</dbReference>
<gene>
    <name evidence="9" type="ORF">KGF56_002959</name>
</gene>
<accession>A0AAI9WXL5</accession>
<evidence type="ECO:0000256" key="1">
    <source>
        <dbReference type="ARBA" id="ARBA00001917"/>
    </source>
</evidence>
<proteinExistence type="inferred from homology"/>
<reference evidence="9" key="1">
    <citation type="journal article" date="2022" name="DNA Res.">
        <title>Genome analysis of five recently described species of the CUG-Ser clade uncovers Candida theae as a new hybrid lineage with pathogenic potential in the Candida parapsilosis species complex.</title>
        <authorList>
            <person name="Mixao V."/>
            <person name="Del Olmo V."/>
            <person name="Hegedusova E."/>
            <person name="Saus E."/>
            <person name="Pryszcz L."/>
            <person name="Cillingova A."/>
            <person name="Nosek J."/>
            <person name="Gabaldon T."/>
        </authorList>
    </citation>
    <scope>NUCLEOTIDE SEQUENCE</scope>
    <source>
        <strain evidence="9">CBS 10844</strain>
    </source>
</reference>
<dbReference type="InterPro" id="IPR045247">
    <property type="entry name" value="Oye-like"/>
</dbReference>
<dbReference type="Gene3D" id="3.20.20.70">
    <property type="entry name" value="Aldolase class I"/>
    <property type="match status" value="1"/>
</dbReference>
<evidence type="ECO:0000313" key="10">
    <source>
        <dbReference type="Proteomes" id="UP001202479"/>
    </source>
</evidence>
<comment type="similarity">
    <text evidence="2">Belongs to the NADH:flavin oxidoreductase/NADH oxidase family.</text>
</comment>
<dbReference type="Pfam" id="PF00724">
    <property type="entry name" value="Oxidored_FMN"/>
    <property type="match status" value="1"/>
</dbReference>
<comment type="cofactor">
    <cofactor evidence="1">
        <name>FMN</name>
        <dbReference type="ChEBI" id="CHEBI:58210"/>
    </cofactor>
</comment>
<dbReference type="InterPro" id="IPR001155">
    <property type="entry name" value="OxRdtase_FMN_N"/>
</dbReference>
<dbReference type="GO" id="GO:0042562">
    <property type="term" value="F:hormone binding"/>
    <property type="evidence" value="ECO:0007669"/>
    <property type="project" value="UniProtKB-ARBA"/>
</dbReference>
<comment type="function">
    <text evidence="4">Oxidoreductase that binds mammalian estrogens with high affinity.</text>
</comment>
<feature type="region of interest" description="Disordered" evidence="7">
    <location>
        <begin position="385"/>
        <end position="406"/>
    </location>
</feature>
<sequence>MSQENTTAIRALGDTKLFQPIKVGENVINQRIAYVPTTRRRATKDNIPTDLQLEYYKARAQAPGTLLITEATFASLEGTGFANVPGIFNEKQVAAWKKITDTIRAAKSYSCVQLWHLGRTADPQELKERGLPFAAPSAEYFSKESEEQAKKAGNELRAYTQEEIEDLIERQYPQAAKNAIAAGFDYVELHSAHGYTLDQFLNPVSNKRTDKYGGSVENRARVLLAIIDKLIPIVGASRLALRLSPWATFQVSAPDGAEIHTYILQQLQERADKGHELAYVSLVEPRVSGIIDVAEKDQQGQSNEFALQVWKGNFIRAGNYTYDAPEFKTILHDLDNDRTLIGFSRFFTSNPDLVYKLKNGIPLTKYDRSTFYTHDNWGYNTWNGHENPNKQYNEEEEKKVIGKPLA</sequence>
<dbReference type="AlphaFoldDB" id="A0AAI9WXL5"/>
<dbReference type="GeneID" id="73380576"/>
<dbReference type="Proteomes" id="UP001202479">
    <property type="component" value="Unassembled WGS sequence"/>
</dbReference>
<name>A0AAI9WXL5_9ASCO</name>
<dbReference type="GO" id="GO:0003959">
    <property type="term" value="F:NADPH dehydrogenase activity"/>
    <property type="evidence" value="ECO:0007669"/>
    <property type="project" value="TreeGrafter"/>
</dbReference>
<dbReference type="PANTHER" id="PTHR22893">
    <property type="entry name" value="NADH OXIDOREDUCTASE-RELATED"/>
    <property type="match status" value="1"/>
</dbReference>
<keyword evidence="3" id="KW-0285">Flavoprotein</keyword>